<evidence type="ECO:0000256" key="6">
    <source>
        <dbReference type="ARBA" id="ARBA00023163"/>
    </source>
</evidence>
<comment type="subunit">
    <text evidence="9">Component of the Mediator complex.</text>
</comment>
<comment type="function">
    <text evidence="9">Component of the Mediator complex, a coactivator involved in the regulated transcription of nearly all RNA polymerase II-dependent genes. Mediator functions as a bridge to convey information from gene-specific regulatory proteins to the basal RNA polymerase II transcription machinery. Mediator is recruited to promoters by direct interactions with regulatory proteins and serves as a scaffold for the assembly of a functional preinitiation complex with RNA polymerase II and the general transcription factors.</text>
</comment>
<dbReference type="GO" id="GO:0003712">
    <property type="term" value="F:transcription coregulator activity"/>
    <property type="evidence" value="ECO:0007669"/>
    <property type="project" value="UniProtKB-UniRule"/>
</dbReference>
<accession>A0AAV0BBI0</accession>
<keyword evidence="4 9" id="KW-0805">Transcription regulation</keyword>
<evidence type="ECO:0000256" key="9">
    <source>
        <dbReference type="RuleBase" id="RU365082"/>
    </source>
</evidence>
<evidence type="ECO:0000256" key="10">
    <source>
        <dbReference type="SAM" id="MobiDB-lite"/>
    </source>
</evidence>
<evidence type="ECO:0000256" key="1">
    <source>
        <dbReference type="ARBA" id="ARBA00004123"/>
    </source>
</evidence>
<comment type="subcellular location">
    <subcellularLocation>
        <location evidence="1 9">Nucleus</location>
    </subcellularLocation>
</comment>
<proteinExistence type="inferred from homology"/>
<feature type="compositionally biased region" description="Low complexity" evidence="10">
    <location>
        <begin position="780"/>
        <end position="792"/>
    </location>
</feature>
<comment type="caution">
    <text evidence="12">The sequence shown here is derived from an EMBL/GenBank/DDBJ whole genome shotgun (WGS) entry which is preliminary data.</text>
</comment>
<feature type="compositionally biased region" description="Polar residues" evidence="10">
    <location>
        <begin position="70"/>
        <end position="90"/>
    </location>
</feature>
<dbReference type="GO" id="GO:0016592">
    <property type="term" value="C:mediator complex"/>
    <property type="evidence" value="ECO:0007669"/>
    <property type="project" value="UniProtKB-UniRule"/>
</dbReference>
<evidence type="ECO:0000256" key="8">
    <source>
        <dbReference type="ARBA" id="ARBA00032007"/>
    </source>
</evidence>
<keyword evidence="5 9" id="KW-0010">Activator</keyword>
<dbReference type="Pfam" id="PF08638">
    <property type="entry name" value="Med14"/>
    <property type="match status" value="1"/>
</dbReference>
<keyword evidence="6 9" id="KW-0804">Transcription</keyword>
<feature type="compositionally biased region" description="Low complexity" evidence="10">
    <location>
        <begin position="26"/>
        <end position="40"/>
    </location>
</feature>
<dbReference type="InterPro" id="IPR055122">
    <property type="entry name" value="Med14_N"/>
</dbReference>
<keyword evidence="7 9" id="KW-0539">Nucleus</keyword>
<feature type="compositionally biased region" description="Polar residues" evidence="10">
    <location>
        <begin position="97"/>
        <end position="112"/>
    </location>
</feature>
<feature type="compositionally biased region" description="Polar residues" evidence="10">
    <location>
        <begin position="794"/>
        <end position="803"/>
    </location>
</feature>
<evidence type="ECO:0000256" key="5">
    <source>
        <dbReference type="ARBA" id="ARBA00023159"/>
    </source>
</evidence>
<dbReference type="AlphaFoldDB" id="A0AAV0BBI0"/>
<feature type="compositionally biased region" description="Basic residues" evidence="10">
    <location>
        <begin position="53"/>
        <end position="69"/>
    </location>
</feature>
<gene>
    <name evidence="12" type="ORF">PPACK8108_LOCUS16763</name>
</gene>
<dbReference type="EMBL" id="CALTRL010004609">
    <property type="protein sequence ID" value="CAH7683314.1"/>
    <property type="molecule type" value="Genomic_DNA"/>
</dbReference>
<protein>
    <recommendedName>
        <fullName evidence="3 9">Mediator of RNA polymerase II transcription subunit 14</fullName>
    </recommendedName>
    <alternativeName>
        <fullName evidence="8 9">Mediator complex subunit 14</fullName>
    </alternativeName>
</protein>
<evidence type="ECO:0000256" key="4">
    <source>
        <dbReference type="ARBA" id="ARBA00023015"/>
    </source>
</evidence>
<name>A0AAV0BBI0_PHAPC</name>
<reference evidence="12" key="1">
    <citation type="submission" date="2022-06" db="EMBL/GenBank/DDBJ databases">
        <authorList>
            <consortium name="SYNGENTA / RWTH Aachen University"/>
        </authorList>
    </citation>
    <scope>NUCLEOTIDE SEQUENCE</scope>
</reference>
<feature type="region of interest" description="Disordered" evidence="10">
    <location>
        <begin position="780"/>
        <end position="803"/>
    </location>
</feature>
<dbReference type="Proteomes" id="UP001153365">
    <property type="component" value="Unassembled WGS sequence"/>
</dbReference>
<dbReference type="PANTHER" id="PTHR12809">
    <property type="entry name" value="MEDIATOR COMPLEX SUBUNIT"/>
    <property type="match status" value="1"/>
</dbReference>
<evidence type="ECO:0000256" key="3">
    <source>
        <dbReference type="ARBA" id="ARBA00019619"/>
    </source>
</evidence>
<keyword evidence="13" id="KW-1185">Reference proteome</keyword>
<evidence type="ECO:0000313" key="12">
    <source>
        <dbReference type="EMBL" id="CAH7683314.1"/>
    </source>
</evidence>
<dbReference type="GO" id="GO:0006357">
    <property type="term" value="P:regulation of transcription by RNA polymerase II"/>
    <property type="evidence" value="ECO:0007669"/>
    <property type="project" value="InterPro"/>
</dbReference>
<evidence type="ECO:0000256" key="7">
    <source>
        <dbReference type="ARBA" id="ARBA00023242"/>
    </source>
</evidence>
<sequence length="1001" mass="114585">MAATTGLNSNNSNNHHNHNHNHNHHQNYQQSQRQQSINNSHTEHQTNCQTNGHHPHNHPQNNHSKHHKQSSATIITSPSQNRPNPQSNLSKGKAKADQSQLTAQSDPNLNQQQISELDRVELGRHWGPHLVPLQFVIQRTIAQVFSELQGVAEISPTLDDFERKKRLIDYVIHSRRQIIKLLVLVKWSLNSSSVHKIMVSFDFLYYTIIRIVAFLQRQNQEFERTVNILRSSKENFYTARMRNYDIPTALQVLTNGYPTLPSQTLEQFQSKRPLSDERVIELMNELNELIRFRLVGSNEVLPKQFRSYRIGDGRVTFRVEKQFECSVTLGGGEEDSQWFLLHVEFLFRVTGPGGKDFSAIPQGPVRDQIIEMGNRLMTPGAPTELDPEPKPPERALMKLYAYLRDLCLNYQLEALLYQSTHLGRSAWAGHTKLSIPEDRSSLTVNYWAYVDHPPQPITRLAPTLQKRPPPPTSLRQGSITIQLKVERHSSTKTRILDFLNGYPIIQKDFNDEIEKDGDFGASYTKRLQVVWRPVELNQSLNATAPQTSSSFNQQPLKPIVSKTASKHTNKGQPLSLNWVGPRILESLMITEGNGIRFTNTRDGSIDVEIEIEELNLEKILMRTVRAHIDSQLRRSFKDLTLIERPLGASDSSPPVPYFKSVRLIPIDDRGIAQSIEVVLHGKHVVEVTIDRFSGRLRIQSKNCLGEQDSEGRPTTLGEDLSSNQSMLKSMAERVDDNIGGLRDMLILAKSNMLLDEIELNAQRFGIRTTRTIPIDRNQLNQSIISSPSSPLSNKAKTQSRLSPSSSTLRYEHVFKLRMYFKLNEDHYSMIMITQTGIKCNLIRIHKPNKSSTSSLNVEIPFFDEEEENEGSNRSYDRFSLRRSQLSYLYQFCTVQVMLNRLAKQLIKNRIAFKQILPLNKFIIKNPTDEKMMILNRSFEVLGLIVVPCKGCFKENLKRYLESNMAIRVSLIKVSHKPHIQLNKLPISKCEKICAVVDIIPF</sequence>
<feature type="region of interest" description="Disordered" evidence="10">
    <location>
        <begin position="1"/>
        <end position="112"/>
    </location>
</feature>
<evidence type="ECO:0000256" key="2">
    <source>
        <dbReference type="ARBA" id="ARBA00007813"/>
    </source>
</evidence>
<dbReference type="PANTHER" id="PTHR12809:SF2">
    <property type="entry name" value="MEDIATOR OF RNA POLYMERASE II TRANSCRIPTION SUBUNIT 14"/>
    <property type="match status" value="1"/>
</dbReference>
<feature type="compositionally biased region" description="Basic residues" evidence="10">
    <location>
        <begin position="15"/>
        <end position="25"/>
    </location>
</feature>
<dbReference type="InterPro" id="IPR013947">
    <property type="entry name" value="Mediator_Med14"/>
</dbReference>
<feature type="domain" description="Mediator complex subunit MED14 N-terminal" evidence="11">
    <location>
        <begin position="131"/>
        <end position="330"/>
    </location>
</feature>
<evidence type="ECO:0000313" key="13">
    <source>
        <dbReference type="Proteomes" id="UP001153365"/>
    </source>
</evidence>
<evidence type="ECO:0000259" key="11">
    <source>
        <dbReference type="Pfam" id="PF08638"/>
    </source>
</evidence>
<comment type="similarity">
    <text evidence="2 9">Belongs to the Mediator complex subunit 14 family.</text>
</comment>
<dbReference type="GO" id="GO:0070847">
    <property type="term" value="C:core mediator complex"/>
    <property type="evidence" value="ECO:0007669"/>
    <property type="project" value="TreeGrafter"/>
</dbReference>
<organism evidence="12 13">
    <name type="scientific">Phakopsora pachyrhizi</name>
    <name type="common">Asian soybean rust disease fungus</name>
    <dbReference type="NCBI Taxonomy" id="170000"/>
    <lineage>
        <taxon>Eukaryota</taxon>
        <taxon>Fungi</taxon>
        <taxon>Dikarya</taxon>
        <taxon>Basidiomycota</taxon>
        <taxon>Pucciniomycotina</taxon>
        <taxon>Pucciniomycetes</taxon>
        <taxon>Pucciniales</taxon>
        <taxon>Phakopsoraceae</taxon>
        <taxon>Phakopsora</taxon>
    </lineage>
</organism>